<dbReference type="PANTHER" id="PTHR11161:SF0">
    <property type="entry name" value="O-ACYLTRANSFERASE LIKE PROTEIN"/>
    <property type="match status" value="1"/>
</dbReference>
<feature type="transmembrane region" description="Helical" evidence="1">
    <location>
        <begin position="116"/>
        <end position="138"/>
    </location>
</feature>
<name>A0A5B7J0R2_PORTR</name>
<dbReference type="PANTHER" id="PTHR11161">
    <property type="entry name" value="O-ACYLTRANSFERASE"/>
    <property type="match status" value="1"/>
</dbReference>
<dbReference type="OrthoDB" id="10006435at2759"/>
<organism evidence="2 3">
    <name type="scientific">Portunus trituberculatus</name>
    <name type="common">Swimming crab</name>
    <name type="synonym">Neptunus trituberculatus</name>
    <dbReference type="NCBI Taxonomy" id="210409"/>
    <lineage>
        <taxon>Eukaryota</taxon>
        <taxon>Metazoa</taxon>
        <taxon>Ecdysozoa</taxon>
        <taxon>Arthropoda</taxon>
        <taxon>Crustacea</taxon>
        <taxon>Multicrustacea</taxon>
        <taxon>Malacostraca</taxon>
        <taxon>Eumalacostraca</taxon>
        <taxon>Eucarida</taxon>
        <taxon>Decapoda</taxon>
        <taxon>Pleocyemata</taxon>
        <taxon>Brachyura</taxon>
        <taxon>Eubrachyura</taxon>
        <taxon>Portunoidea</taxon>
        <taxon>Portunidae</taxon>
        <taxon>Portuninae</taxon>
        <taxon>Portunus</taxon>
    </lineage>
</organism>
<comment type="caution">
    <text evidence="2">The sequence shown here is derived from an EMBL/GenBank/DDBJ whole genome shotgun (WGS) entry which is preliminary data.</text>
</comment>
<evidence type="ECO:0000313" key="3">
    <source>
        <dbReference type="Proteomes" id="UP000324222"/>
    </source>
</evidence>
<dbReference type="InterPro" id="IPR052728">
    <property type="entry name" value="O2_lipid_transport_reg"/>
</dbReference>
<gene>
    <name evidence="2" type="ORF">E2C01_081297</name>
</gene>
<keyword evidence="1" id="KW-0812">Transmembrane</keyword>
<keyword evidence="3" id="KW-1185">Reference proteome</keyword>
<dbReference type="Proteomes" id="UP000324222">
    <property type="component" value="Unassembled WGS sequence"/>
</dbReference>
<feature type="transmembrane region" description="Helical" evidence="1">
    <location>
        <begin position="144"/>
        <end position="167"/>
    </location>
</feature>
<keyword evidence="1" id="KW-0472">Membrane</keyword>
<proteinExistence type="predicted"/>
<keyword evidence="1" id="KW-1133">Transmembrane helix</keyword>
<evidence type="ECO:0000256" key="1">
    <source>
        <dbReference type="SAM" id="Phobius"/>
    </source>
</evidence>
<protein>
    <submittedName>
        <fullName evidence="2">Uncharacterized protein</fullName>
    </submittedName>
</protein>
<dbReference type="EMBL" id="VSRR010071548">
    <property type="protein sequence ID" value="MPC86468.1"/>
    <property type="molecule type" value="Genomic_DNA"/>
</dbReference>
<evidence type="ECO:0000313" key="2">
    <source>
        <dbReference type="EMBL" id="MPC86468.1"/>
    </source>
</evidence>
<sequence length="188" mass="19926">MWCGAGVCAGVRRGVLGGGGDSGGGALLDQRQWDSLGSGVLLPSKTSLGRRSRLLRDQRLQGAARAFPIGAVSWFFSRPVFTPLCRLSYCMFLVSLPLQALAAARPHKIHYDHLTAAYLVLGDLCLSALVSVVVLLLVEAPAARLLTLLTSGSGIYLLFSFLCNHLFSPQRKLFLGHSSVAGVTSAAS</sequence>
<reference evidence="2 3" key="1">
    <citation type="submission" date="2019-05" db="EMBL/GenBank/DDBJ databases">
        <title>Another draft genome of Portunus trituberculatus and its Hox gene families provides insights of decapod evolution.</title>
        <authorList>
            <person name="Jeong J.-H."/>
            <person name="Song I."/>
            <person name="Kim S."/>
            <person name="Choi T."/>
            <person name="Kim D."/>
            <person name="Ryu S."/>
            <person name="Kim W."/>
        </authorList>
    </citation>
    <scope>NUCLEOTIDE SEQUENCE [LARGE SCALE GENOMIC DNA]</scope>
    <source>
        <tissue evidence="2">Muscle</tissue>
    </source>
</reference>
<dbReference type="AlphaFoldDB" id="A0A5B7J0R2"/>
<accession>A0A5B7J0R2</accession>